<dbReference type="GeneID" id="130471590"/>
<keyword evidence="2" id="KW-1185">Reference proteome</keyword>
<sequence length="577" mass="66084">MVEEKNQVVMHSSFNYEADILEPILSGLCVWCCFQLHMCCFLLLQGVGCAPDACRLFCRESRCCSQMLLFIPFARRREDQNSQCRNAYNNPQRDNRLQQNFNQDKIVPSSVPSGLRCSPRHINSRGLNSGLSSGGLNSGLSSGGLNSQLHLGGFNPGDLNSRGLNPRGLESDTFANLSQPTQEHEAEDISHTMSTQGGYNTTNRRRIQATQPRNEKGRGANKTKISKQRVFVEVNEYGQPISDTERQLSSLLGCLARDPRRLQLDCWDWRFLSQKKKDDVWEEAKQSFEFTEGREPYDWAMKTRNAAWRLQKCELNIKHFDRRTHEEAIDQRLQVPHIPEDIWKKLVEFWESPKGQERSKRNIENKRKSMMCHYAGSKSFARKRGEIKAKDGKEPDPLDVWLDTHVPKRGSRLDDASAAAKKAIEEDLARLPQGSCSGDDRISIFKKHVGEDKNGYAKTFGLGVKVPRSRTKRCALEEERAKRIKVETEAQKMVKKFDKMSNLVIKLLELQGMSKEEILTLLSDSEDVDNSDGENNDANENENFEEANDDVGEEDDYRVQDDYQAQDEEGEEYYDYE</sequence>
<reference evidence="2" key="1">
    <citation type="journal article" date="2021" name="Nat. Commun.">
        <title>Genomic analyses provide insights into spinach domestication and the genetic basis of agronomic traits.</title>
        <authorList>
            <person name="Cai X."/>
            <person name="Sun X."/>
            <person name="Xu C."/>
            <person name="Sun H."/>
            <person name="Wang X."/>
            <person name="Ge C."/>
            <person name="Zhang Z."/>
            <person name="Wang Q."/>
            <person name="Fei Z."/>
            <person name="Jiao C."/>
            <person name="Wang Q."/>
        </authorList>
    </citation>
    <scope>NUCLEOTIDE SEQUENCE [LARGE SCALE GENOMIC DNA]</scope>
    <source>
        <strain evidence="2">cv. Varoflay</strain>
    </source>
</reference>
<name>A0ABM3RQ83_SPIOL</name>
<dbReference type="Pfam" id="PF03004">
    <property type="entry name" value="Transposase_24"/>
    <property type="match status" value="1"/>
</dbReference>
<dbReference type="Proteomes" id="UP000813463">
    <property type="component" value="Chromosome 4"/>
</dbReference>
<gene>
    <name evidence="3" type="primary">LOC130471590</name>
</gene>
<evidence type="ECO:0000313" key="3">
    <source>
        <dbReference type="RefSeq" id="XP_056697784.1"/>
    </source>
</evidence>
<feature type="compositionally biased region" description="Acidic residues" evidence="1">
    <location>
        <begin position="564"/>
        <end position="577"/>
    </location>
</feature>
<evidence type="ECO:0000313" key="2">
    <source>
        <dbReference type="Proteomes" id="UP000813463"/>
    </source>
</evidence>
<organism evidence="2 3">
    <name type="scientific">Spinacia oleracea</name>
    <name type="common">Spinach</name>
    <dbReference type="NCBI Taxonomy" id="3562"/>
    <lineage>
        <taxon>Eukaryota</taxon>
        <taxon>Viridiplantae</taxon>
        <taxon>Streptophyta</taxon>
        <taxon>Embryophyta</taxon>
        <taxon>Tracheophyta</taxon>
        <taxon>Spermatophyta</taxon>
        <taxon>Magnoliopsida</taxon>
        <taxon>eudicotyledons</taxon>
        <taxon>Gunneridae</taxon>
        <taxon>Pentapetalae</taxon>
        <taxon>Caryophyllales</taxon>
        <taxon>Chenopodiaceae</taxon>
        <taxon>Chenopodioideae</taxon>
        <taxon>Anserineae</taxon>
        <taxon>Spinacia</taxon>
    </lineage>
</organism>
<evidence type="ECO:0000256" key="1">
    <source>
        <dbReference type="SAM" id="MobiDB-lite"/>
    </source>
</evidence>
<dbReference type="InterPro" id="IPR004252">
    <property type="entry name" value="Probable_transposase_24"/>
</dbReference>
<feature type="compositionally biased region" description="Acidic residues" evidence="1">
    <location>
        <begin position="524"/>
        <end position="556"/>
    </location>
</feature>
<dbReference type="RefSeq" id="XP_056697784.1">
    <property type="nucleotide sequence ID" value="XM_056841806.1"/>
</dbReference>
<accession>A0ABM3RQ83</accession>
<feature type="region of interest" description="Disordered" evidence="1">
    <location>
        <begin position="522"/>
        <end position="577"/>
    </location>
</feature>
<dbReference type="PANTHER" id="PTHR33144:SF55">
    <property type="entry name" value="CHROMATIN REMODELER BROMODOMAIN FAMILY"/>
    <property type="match status" value="1"/>
</dbReference>
<proteinExistence type="predicted"/>
<reference evidence="3" key="2">
    <citation type="submission" date="2025-08" db="UniProtKB">
        <authorList>
            <consortium name="RefSeq"/>
        </authorList>
    </citation>
    <scope>IDENTIFICATION</scope>
    <source>
        <tissue evidence="3">Leaf</tissue>
    </source>
</reference>
<protein>
    <submittedName>
        <fullName evidence="3">Uncharacterized protein</fullName>
    </submittedName>
</protein>
<dbReference type="PANTHER" id="PTHR33144">
    <property type="entry name" value="OS10G0409366 PROTEIN-RELATED"/>
    <property type="match status" value="1"/>
</dbReference>